<feature type="coiled-coil region" evidence="24">
    <location>
        <begin position="254"/>
        <end position="281"/>
    </location>
</feature>
<comment type="subcellular location">
    <subcellularLocation>
        <location evidence="4">Cytoplasm</location>
    </subcellularLocation>
    <subcellularLocation>
        <location evidence="3">Endoplasmic reticulum membrane</location>
        <topology evidence="3">Peripheral membrane protein</topology>
    </subcellularLocation>
    <subcellularLocation>
        <location evidence="2">Golgi apparatus membrane</location>
        <topology evidence="2">Peripheral membrane protein</topology>
    </subcellularLocation>
</comment>
<dbReference type="GO" id="GO:0003868">
    <property type="term" value="F:4-hydroxyphenylpyruvate dioxygenase activity"/>
    <property type="evidence" value="ECO:0007669"/>
    <property type="project" value="UniProtKB-EC"/>
</dbReference>
<dbReference type="GO" id="GO:0006572">
    <property type="term" value="P:L-tyrosine catabolic process"/>
    <property type="evidence" value="ECO:0007669"/>
    <property type="project" value="UniProtKB-KW"/>
</dbReference>
<evidence type="ECO:0000256" key="6">
    <source>
        <dbReference type="ARBA" id="ARBA00005877"/>
    </source>
</evidence>
<evidence type="ECO:0000256" key="23">
    <source>
        <dbReference type="ARBA" id="ARBA00048047"/>
    </source>
</evidence>
<sequence>MSEEHINSPDHAPKPGSPIPCKIQEVLQQFQARLSEKDVQITELQKKIETLEVGGKVTKSLSFRTTTKNPRETKRPPTGKQPSPNPTNNQKNGTHIRSNTNNTNPTDKPSTTTSKSVPTSPTKKPAIPPKPTQTRQTRQPDQSLNGTKPKGTISRTASVDRWKNDRKNIEKPQNRKPVNANTTKPTPTGDRMLNLKLNCQTKKLATSADSLSTHSADSQGSSAADFVSVSSGASPSPTLSVDGGQLSGDEVIPYRDLALRLKRLTEEHDKLQAEYARLRIQLCSSTDLSDGESRLVTSSGLWSSKGASEVESDSSVVDCVESQAEGAREFCKEEVLRLRDELLNLQKMNSEMNKRLEERFSRIQDLLDEKEKMDKLLGEKGVEVDERNKKLNNLQKDNDLKTTRITHIEKENERLKTRLDIIDAKNQELRLELDGKTQSLKELDRESSEMKDFMQAERLTLSEALSDSEIELEKSSSRVAHLQAQLEVKTQSLQGLQSTIESQKLQLTDYQTEVDTLKSASRDLLLKQGAELSCSSVALSQAVQNLESIVLNLTAQVDGNEKPYQNTSSAVLPECDQQVSPCDEKNSSLVNAVLKAVETDDKKPEVDVPNDFGSMKRDDSAVSINSILSEGGDCPLLVGELGQLIPPGKVGCLLDQVKDIEGLLVQLGKLIKVLYNNHQIESKKLREKSFEMKCELEQKLKMSEMKMEELELRENQTKSDVQAMQNQLNSTQTALELTQTRFKDLSANYEKSINDGIEVNDLRQQIKDLKSSLNLMEAEKKECTEQITEYAKRIDDLAHRNNGVNESIADLVNEKYKYKTELSKLKVHLCEKDDEISNLRMRYSKHAGILQSNCKYADSELKQLEEVLDYVVKTLKNIPEVTTYADKGAKPESGRFLSFDHITFWVGNAKQAASYYCTRFGFKYFAYKGLETGSRDIASHVVSQDKIKFVFQSPYNPGERVLGEHLILHGDGVKDVAFEVEDLKSIMQRAVKNGAKVVKDIWEEHDENGTVRLAIYGDTTHTFMERNNYKGVFLPGYIKHPNDDCLVDKLPPVGLKFIDHVVGNQPDNAMLSSSDWYIKTLMFHRFWSVDDSQIHTEYSSLRSIVVANYEETIKMPINEPANGKKKSQIQEYVDYYGTAGIQHIALNTDDIISAIKNLRARGAEFLSVPDKYYTTLKAQLKTAKIKVTEDMDMLQNQNILVDFDDNGYLLQIFTKPVQDRPTLFLEVIQRHNHNGFGAGNFKSLFEAIEADQGERGNL</sequence>
<keyword evidence="14" id="KW-0828">Tyrosine catabolism</keyword>
<evidence type="ECO:0000313" key="27">
    <source>
        <dbReference type="EnsemblMetazoa" id="SMAR008829-PA"/>
    </source>
</evidence>
<feature type="region of interest" description="Disordered" evidence="25">
    <location>
        <begin position="1"/>
        <end position="20"/>
    </location>
</feature>
<evidence type="ECO:0000256" key="3">
    <source>
        <dbReference type="ARBA" id="ARBA00004406"/>
    </source>
</evidence>
<dbReference type="Gene3D" id="3.10.180.10">
    <property type="entry name" value="2,3-Dihydroxybiphenyl 1,2-Dioxygenase, domain 1"/>
    <property type="match status" value="2"/>
</dbReference>
<feature type="region of interest" description="Disordered" evidence="25">
    <location>
        <begin position="226"/>
        <end position="245"/>
    </location>
</feature>
<evidence type="ECO:0000256" key="19">
    <source>
        <dbReference type="ARBA" id="ARBA00023136"/>
    </source>
</evidence>
<keyword evidence="24" id="KW-0175">Coiled coil</keyword>
<feature type="compositionally biased region" description="Polar residues" evidence="25">
    <location>
        <begin position="80"/>
        <end position="97"/>
    </location>
</feature>
<dbReference type="InterPro" id="IPR041735">
    <property type="entry name" value="4OHPhenylPyrv_dOase_C"/>
</dbReference>
<comment type="similarity">
    <text evidence="6">Belongs to the 4HPPD family.</text>
</comment>
<dbReference type="CDD" id="cd08342">
    <property type="entry name" value="HPPD_N_like"/>
    <property type="match status" value="1"/>
</dbReference>
<dbReference type="NCBIfam" id="TIGR01263">
    <property type="entry name" value="4HPPD"/>
    <property type="match status" value="1"/>
</dbReference>
<reference evidence="27" key="2">
    <citation type="submission" date="2015-02" db="UniProtKB">
        <authorList>
            <consortium name="EnsemblMetazoa"/>
        </authorList>
    </citation>
    <scope>IDENTIFICATION</scope>
</reference>
<evidence type="ECO:0000256" key="9">
    <source>
        <dbReference type="ARBA" id="ARBA00018452"/>
    </source>
</evidence>
<dbReference type="EC" id="1.13.11.27" evidence="8"/>
<evidence type="ECO:0000256" key="4">
    <source>
        <dbReference type="ARBA" id="ARBA00004496"/>
    </source>
</evidence>
<feature type="compositionally biased region" description="Low complexity" evidence="25">
    <location>
        <begin position="98"/>
        <end position="125"/>
    </location>
</feature>
<dbReference type="GO" id="GO:0005789">
    <property type="term" value="C:endoplasmic reticulum membrane"/>
    <property type="evidence" value="ECO:0007669"/>
    <property type="project" value="UniProtKB-SubCell"/>
</dbReference>
<evidence type="ECO:0000256" key="2">
    <source>
        <dbReference type="ARBA" id="ARBA00004395"/>
    </source>
</evidence>
<dbReference type="Pfam" id="PF00903">
    <property type="entry name" value="Glyoxalase"/>
    <property type="match status" value="1"/>
</dbReference>
<evidence type="ECO:0000256" key="21">
    <source>
        <dbReference type="ARBA" id="ARBA00029786"/>
    </source>
</evidence>
<feature type="region of interest" description="Disordered" evidence="25">
    <location>
        <begin position="49"/>
        <end position="193"/>
    </location>
</feature>
<comment type="subunit">
    <text evidence="7">Homodimer.</text>
</comment>
<dbReference type="SUPFAM" id="SSF54593">
    <property type="entry name" value="Glyoxalase/Bleomycin resistance protein/Dihydroxybiphenyl dioxygenase"/>
    <property type="match status" value="1"/>
</dbReference>
<accession>T1J5D0</accession>
<evidence type="ECO:0000256" key="15">
    <source>
        <dbReference type="ARBA" id="ARBA00022964"/>
    </source>
</evidence>
<dbReference type="HOGENOM" id="CLU_265128_0_0_1"/>
<keyword evidence="17" id="KW-0408">Iron</keyword>
<keyword evidence="16" id="KW-0560">Oxidoreductase</keyword>
<dbReference type="CDD" id="cd07250">
    <property type="entry name" value="HPPD_C_like"/>
    <property type="match status" value="1"/>
</dbReference>
<dbReference type="FunFam" id="3.10.180.10:FF:000022">
    <property type="entry name" value="4-hydroxyphenylpyruvate dioxygenase"/>
    <property type="match status" value="1"/>
</dbReference>
<feature type="compositionally biased region" description="Basic and acidic residues" evidence="25">
    <location>
        <begin position="158"/>
        <end position="173"/>
    </location>
</feature>
<evidence type="ECO:0000313" key="28">
    <source>
        <dbReference type="Proteomes" id="UP000014500"/>
    </source>
</evidence>
<evidence type="ECO:0000256" key="24">
    <source>
        <dbReference type="SAM" id="Coils"/>
    </source>
</evidence>
<keyword evidence="15" id="KW-0223">Dioxygenase</keyword>
<dbReference type="eggNOG" id="KOG0638">
    <property type="taxonomic scope" value="Eukaryota"/>
</dbReference>
<evidence type="ECO:0000256" key="7">
    <source>
        <dbReference type="ARBA" id="ARBA00011738"/>
    </source>
</evidence>
<dbReference type="InterPro" id="IPR004360">
    <property type="entry name" value="Glyas_Fos-R_dOase_dom"/>
</dbReference>
<dbReference type="Pfam" id="PF13669">
    <property type="entry name" value="Glyoxalase_4"/>
    <property type="match status" value="1"/>
</dbReference>
<evidence type="ECO:0000256" key="22">
    <source>
        <dbReference type="ARBA" id="ARBA00033727"/>
    </source>
</evidence>
<dbReference type="PROSITE" id="PS51819">
    <property type="entry name" value="VOC"/>
    <property type="match status" value="2"/>
</dbReference>
<keyword evidence="10" id="KW-0963">Cytoplasm</keyword>
<dbReference type="EnsemblMetazoa" id="SMAR008829-RA">
    <property type="protein sequence ID" value="SMAR008829-PA"/>
    <property type="gene ID" value="SMAR008829"/>
</dbReference>
<dbReference type="GO" id="GO:0046872">
    <property type="term" value="F:metal ion binding"/>
    <property type="evidence" value="ECO:0007669"/>
    <property type="project" value="UniProtKB-KW"/>
</dbReference>
<feature type="compositionally biased region" description="Basic and acidic residues" evidence="25">
    <location>
        <begin position="1"/>
        <end position="13"/>
    </location>
</feature>
<feature type="compositionally biased region" description="Polar residues" evidence="25">
    <location>
        <begin position="59"/>
        <end position="68"/>
    </location>
</feature>
<dbReference type="InterPro" id="IPR029068">
    <property type="entry name" value="Glyas_Bleomycin-R_OHBP_Dase"/>
</dbReference>
<dbReference type="GO" id="GO:0006559">
    <property type="term" value="P:L-phenylalanine catabolic process"/>
    <property type="evidence" value="ECO:0007669"/>
    <property type="project" value="UniProtKB-KW"/>
</dbReference>
<protein>
    <recommendedName>
        <fullName evidence="9">4-hydroxyphenylpyruvate dioxygenase</fullName>
        <ecNumber evidence="8">1.13.11.27</ecNumber>
    </recommendedName>
    <alternativeName>
        <fullName evidence="21">4-hydroxyphenylpyruvic acid oxidase</fullName>
    </alternativeName>
</protein>
<evidence type="ECO:0000256" key="1">
    <source>
        <dbReference type="ARBA" id="ARBA00001962"/>
    </source>
</evidence>
<dbReference type="InterPro" id="IPR005956">
    <property type="entry name" value="4OHPhenylPyrv_dOase"/>
</dbReference>
<feature type="coiled-coil region" evidence="24">
    <location>
        <begin position="328"/>
        <end position="520"/>
    </location>
</feature>
<evidence type="ECO:0000256" key="20">
    <source>
        <dbReference type="ARBA" id="ARBA00023232"/>
    </source>
</evidence>
<dbReference type="Proteomes" id="UP000014500">
    <property type="component" value="Unassembled WGS sequence"/>
</dbReference>
<dbReference type="PANTHER" id="PTHR11959">
    <property type="entry name" value="4-HYDROXYPHENYLPYRUVATE DIOXYGENASE"/>
    <property type="match status" value="1"/>
</dbReference>
<dbReference type="InterPro" id="IPR037523">
    <property type="entry name" value="VOC_core"/>
</dbReference>
<evidence type="ECO:0000256" key="8">
    <source>
        <dbReference type="ARBA" id="ARBA00013222"/>
    </source>
</evidence>
<evidence type="ECO:0000256" key="14">
    <source>
        <dbReference type="ARBA" id="ARBA00022878"/>
    </source>
</evidence>
<keyword evidence="20" id="KW-0585">Phenylalanine catabolism</keyword>
<evidence type="ECO:0000256" key="17">
    <source>
        <dbReference type="ARBA" id="ARBA00023004"/>
    </source>
</evidence>
<comment type="pathway">
    <text evidence="5">Amino-acid degradation; L-phenylalanine degradation; acetoacetate and fumarate from L-phenylalanine: step 3/6.</text>
</comment>
<keyword evidence="28" id="KW-1185">Reference proteome</keyword>
<proteinExistence type="inferred from homology"/>
<dbReference type="InterPro" id="IPR041736">
    <property type="entry name" value="4OHPhenylPyrv_dOase_N"/>
</dbReference>
<dbReference type="AlphaFoldDB" id="T1J5D0"/>
<keyword evidence="13" id="KW-0256">Endoplasmic reticulum</keyword>
<keyword evidence="11" id="KW-0479">Metal-binding</keyword>
<evidence type="ECO:0000256" key="16">
    <source>
        <dbReference type="ARBA" id="ARBA00023002"/>
    </source>
</evidence>
<dbReference type="GO" id="GO:0042803">
    <property type="term" value="F:protein homodimerization activity"/>
    <property type="evidence" value="ECO:0007669"/>
    <property type="project" value="UniProtKB-ARBA"/>
</dbReference>
<feature type="compositionally biased region" description="Low complexity" evidence="25">
    <location>
        <begin position="132"/>
        <end position="142"/>
    </location>
</feature>
<evidence type="ECO:0000256" key="18">
    <source>
        <dbReference type="ARBA" id="ARBA00023034"/>
    </source>
</evidence>
<evidence type="ECO:0000256" key="10">
    <source>
        <dbReference type="ARBA" id="ARBA00022490"/>
    </source>
</evidence>
<feature type="coiled-coil region" evidence="24">
    <location>
        <begin position="700"/>
        <end position="800"/>
    </location>
</feature>
<evidence type="ECO:0000256" key="12">
    <source>
        <dbReference type="ARBA" id="ARBA00022737"/>
    </source>
</evidence>
<keyword evidence="12" id="KW-0677">Repeat</keyword>
<dbReference type="STRING" id="126957.T1J5D0"/>
<dbReference type="EMBL" id="JH431859">
    <property type="status" value="NOT_ANNOTATED_CDS"/>
    <property type="molecule type" value="Genomic_DNA"/>
</dbReference>
<evidence type="ECO:0000256" key="5">
    <source>
        <dbReference type="ARBA" id="ARBA00005162"/>
    </source>
</evidence>
<feature type="compositionally biased region" description="Polar residues" evidence="25">
    <location>
        <begin position="226"/>
        <end position="239"/>
    </location>
</feature>
<evidence type="ECO:0000256" key="11">
    <source>
        <dbReference type="ARBA" id="ARBA00022723"/>
    </source>
</evidence>
<comment type="catalytic activity">
    <reaction evidence="23">
        <text>3-(4-hydroxyphenyl)pyruvate + O2 = homogentisate + CO2</text>
        <dbReference type="Rhea" id="RHEA:16189"/>
        <dbReference type="ChEBI" id="CHEBI:15379"/>
        <dbReference type="ChEBI" id="CHEBI:16169"/>
        <dbReference type="ChEBI" id="CHEBI:16526"/>
        <dbReference type="ChEBI" id="CHEBI:36242"/>
        <dbReference type="EC" id="1.13.11.27"/>
    </reaction>
    <physiologicalReaction direction="left-to-right" evidence="23">
        <dbReference type="Rhea" id="RHEA:16190"/>
    </physiologicalReaction>
</comment>
<organism evidence="27 28">
    <name type="scientific">Strigamia maritima</name>
    <name type="common">European centipede</name>
    <name type="synonym">Geophilus maritimus</name>
    <dbReference type="NCBI Taxonomy" id="126957"/>
    <lineage>
        <taxon>Eukaryota</taxon>
        <taxon>Metazoa</taxon>
        <taxon>Ecdysozoa</taxon>
        <taxon>Arthropoda</taxon>
        <taxon>Myriapoda</taxon>
        <taxon>Chilopoda</taxon>
        <taxon>Pleurostigmophora</taxon>
        <taxon>Geophilomorpha</taxon>
        <taxon>Linotaeniidae</taxon>
        <taxon>Strigamia</taxon>
    </lineage>
</organism>
<feature type="domain" description="VOC" evidence="26">
    <location>
        <begin position="898"/>
        <end position="1029"/>
    </location>
</feature>
<dbReference type="GO" id="GO:0000139">
    <property type="term" value="C:Golgi membrane"/>
    <property type="evidence" value="ECO:0007669"/>
    <property type="project" value="UniProtKB-SubCell"/>
</dbReference>
<comment type="function">
    <text evidence="22">Catalyzes the conversion of 4-hydroxyphenylpyruvic acid to homogentisic acid, one of the steps in tyrosine catabolism.</text>
</comment>
<name>T1J5D0_STRMM</name>
<evidence type="ECO:0000256" key="13">
    <source>
        <dbReference type="ARBA" id="ARBA00022824"/>
    </source>
</evidence>
<reference evidence="28" key="1">
    <citation type="submission" date="2011-05" db="EMBL/GenBank/DDBJ databases">
        <authorList>
            <person name="Richards S.R."/>
            <person name="Qu J."/>
            <person name="Jiang H."/>
            <person name="Jhangiani S.N."/>
            <person name="Agravi P."/>
            <person name="Goodspeed R."/>
            <person name="Gross S."/>
            <person name="Mandapat C."/>
            <person name="Jackson L."/>
            <person name="Mathew T."/>
            <person name="Pu L."/>
            <person name="Thornton R."/>
            <person name="Saada N."/>
            <person name="Wilczek-Boney K.B."/>
            <person name="Lee S."/>
            <person name="Kovar C."/>
            <person name="Wu Y."/>
            <person name="Scherer S.E."/>
            <person name="Worley K.C."/>
            <person name="Muzny D.M."/>
            <person name="Gibbs R."/>
        </authorList>
    </citation>
    <scope>NUCLEOTIDE SEQUENCE</scope>
    <source>
        <strain evidence="28">Brora</strain>
    </source>
</reference>
<comment type="cofactor">
    <cofactor evidence="1">
        <name>Fe cation</name>
        <dbReference type="ChEBI" id="CHEBI:24875"/>
    </cofactor>
</comment>
<evidence type="ECO:0000259" key="26">
    <source>
        <dbReference type="PROSITE" id="PS51819"/>
    </source>
</evidence>
<keyword evidence="18" id="KW-0333">Golgi apparatus</keyword>
<keyword evidence="19" id="KW-0472">Membrane</keyword>
<feature type="domain" description="VOC" evidence="26">
    <location>
        <begin position="1057"/>
        <end position="1215"/>
    </location>
</feature>
<evidence type="ECO:0000256" key="25">
    <source>
        <dbReference type="SAM" id="MobiDB-lite"/>
    </source>
</evidence>
<dbReference type="PANTHER" id="PTHR11959:SF1">
    <property type="entry name" value="4-HYDROXYPHENYLPYRUVATE DIOXYGENASE"/>
    <property type="match status" value="1"/>
</dbReference>